<dbReference type="PANTHER" id="PTHR43308">
    <property type="entry name" value="OUTER MEMBRANE PROTEIN ALPHA-RELATED"/>
    <property type="match status" value="1"/>
</dbReference>
<reference evidence="5" key="1">
    <citation type="journal article" date="2021" name="PeerJ">
        <title>Extensive microbial diversity within the chicken gut microbiome revealed by metagenomics and culture.</title>
        <authorList>
            <person name="Gilroy R."/>
            <person name="Ravi A."/>
            <person name="Getino M."/>
            <person name="Pursley I."/>
            <person name="Horton D.L."/>
            <person name="Alikhan N.F."/>
            <person name="Baker D."/>
            <person name="Gharbi K."/>
            <person name="Hall N."/>
            <person name="Watson M."/>
            <person name="Adriaenssens E.M."/>
            <person name="Foster-Nyarko E."/>
            <person name="Jarju S."/>
            <person name="Secka A."/>
            <person name="Antonio M."/>
            <person name="Oren A."/>
            <person name="Chaudhuri R.R."/>
            <person name="La Ragione R."/>
            <person name="Hildebrand F."/>
            <person name="Pallen M.J."/>
        </authorList>
    </citation>
    <scope>NUCLEOTIDE SEQUENCE</scope>
    <source>
        <strain evidence="5">CHK33-7979</strain>
    </source>
</reference>
<gene>
    <name evidence="5" type="ORF">H9826_07640</name>
</gene>
<dbReference type="PANTHER" id="PTHR43308:SF1">
    <property type="entry name" value="OUTER MEMBRANE PROTEIN ALPHA"/>
    <property type="match status" value="1"/>
</dbReference>
<dbReference type="SUPFAM" id="SSF49373">
    <property type="entry name" value="Invasin/intimin cell-adhesion fragments"/>
    <property type="match status" value="1"/>
</dbReference>
<dbReference type="SMART" id="SM00635">
    <property type="entry name" value="BID_2"/>
    <property type="match status" value="2"/>
</dbReference>
<reference evidence="5" key="2">
    <citation type="submission" date="2021-04" db="EMBL/GenBank/DDBJ databases">
        <authorList>
            <person name="Gilroy R."/>
        </authorList>
    </citation>
    <scope>NUCLEOTIDE SEQUENCE</scope>
    <source>
        <strain evidence="5">CHK33-7979</strain>
    </source>
</reference>
<feature type="signal peptide" evidence="3">
    <location>
        <begin position="1"/>
        <end position="24"/>
    </location>
</feature>
<name>A0A9D2CF35_9FIRM</name>
<evidence type="ECO:0000259" key="4">
    <source>
        <dbReference type="PROSITE" id="PS51272"/>
    </source>
</evidence>
<organism evidence="5 6">
    <name type="scientific">Candidatus Intestinimonas merdavium</name>
    <dbReference type="NCBI Taxonomy" id="2838622"/>
    <lineage>
        <taxon>Bacteria</taxon>
        <taxon>Bacillati</taxon>
        <taxon>Bacillota</taxon>
        <taxon>Clostridia</taxon>
        <taxon>Eubacteriales</taxon>
        <taxon>Intestinimonas</taxon>
    </lineage>
</organism>
<keyword evidence="1" id="KW-0677">Repeat</keyword>
<feature type="region of interest" description="Disordered" evidence="2">
    <location>
        <begin position="406"/>
        <end position="490"/>
    </location>
</feature>
<sequence length="880" mass="93292">MRKRILALGLALCLLCSICPAAFAASDDYAAPVITSISMNAPGATVTVGDTLYFRMNVTDESPVSSAYLRFELYDVNGDSINSCYARMDSYDPETGVATLSLAISEKMQSGAWSLSNAYASDFYENSCYILNDEEGTNLGFENCWFTVAHGDIIPTSVSIPEKITVSVRDVYTIRPDVEPVTALPDWTWTSSDAGIAEINSSANRLAALVTGVTPGVVTVTGTTANGLTDSCEVTVVDAPMPTGIEIAETYALDVDETWNIEPVLTPADATTLYEVTTDNPHVVEIRTTGGHTAVTITGVNAGHATITIRGSNQVAASAVVTVGQPGDRQHEKETVPAIEATCYREGVTSYLRCSACGYRFTQPQTIPMTDHKYGEWVIVKTATATEEGLRERRCENCGRWERETIPVLGDSGNETPGGGGSSGGNPDVGGSGGSSGGNPDVGGSGNSSSGNQAVGGSGNSSDEDRDGGDADTSADEDKRETLDIGSGSISAVVTDREAEISVTDQEISKIVRDGEKSGAVEVDVSELDVSAVSIPQDLITAVRDSEEVSTLSIKTGDGGMVIDADALDTIANALENEHDSISLGIETIDVDDIPPAQRYPIANVMNSAVFVTLSATVSHRDTSGNLMETEPLHELGGNVTISVPYERPDNMEGRQIIACYFGEDGAITYFPAKYENGIATFVTSHFSQFGVFASQAAAFTDVSLDAWYMTEVEFAMANQLMSGCGDGRFAPDAPLSRAMLAQILYNMAGRPSTDNRMFVDVPSGAWYYDAVTWAAANGIVGGYGNGLFGPDDPITREQLATVLYRFEQSQGGGIVNDGAFPLDYPDRDSVSGYAYEALCWCTMNGIITGMADGTLNPQGTATRVQSAAMLMRFVQNMEQ</sequence>
<evidence type="ECO:0000313" key="5">
    <source>
        <dbReference type="EMBL" id="HIY73830.1"/>
    </source>
</evidence>
<keyword evidence="3" id="KW-0732">Signal</keyword>
<dbReference type="PROSITE" id="PS51272">
    <property type="entry name" value="SLH"/>
    <property type="match status" value="3"/>
</dbReference>
<comment type="caution">
    <text evidence="5">The sequence shown here is derived from an EMBL/GenBank/DDBJ whole genome shotgun (WGS) entry which is preliminary data.</text>
</comment>
<evidence type="ECO:0000313" key="6">
    <source>
        <dbReference type="Proteomes" id="UP000886824"/>
    </source>
</evidence>
<evidence type="ECO:0000256" key="2">
    <source>
        <dbReference type="SAM" id="MobiDB-lite"/>
    </source>
</evidence>
<evidence type="ECO:0000256" key="3">
    <source>
        <dbReference type="SAM" id="SignalP"/>
    </source>
</evidence>
<dbReference type="AlphaFoldDB" id="A0A9D2CF35"/>
<feature type="domain" description="SLH" evidence="4">
    <location>
        <begin position="822"/>
        <end position="880"/>
    </location>
</feature>
<feature type="domain" description="SLH" evidence="4">
    <location>
        <begin position="755"/>
        <end position="818"/>
    </location>
</feature>
<dbReference type="Gene3D" id="2.60.40.1080">
    <property type="match status" value="2"/>
</dbReference>
<feature type="chain" id="PRO_5038340721" evidence="3">
    <location>
        <begin position="25"/>
        <end position="880"/>
    </location>
</feature>
<evidence type="ECO:0000256" key="1">
    <source>
        <dbReference type="ARBA" id="ARBA00022737"/>
    </source>
</evidence>
<dbReference type="Pfam" id="PF00395">
    <property type="entry name" value="SLH"/>
    <property type="match status" value="3"/>
</dbReference>
<accession>A0A9D2CF35</accession>
<dbReference type="InterPro" id="IPR003343">
    <property type="entry name" value="Big_2"/>
</dbReference>
<feature type="domain" description="SLH" evidence="4">
    <location>
        <begin position="696"/>
        <end position="754"/>
    </location>
</feature>
<feature type="compositionally biased region" description="Gly residues" evidence="2">
    <location>
        <begin position="416"/>
        <end position="446"/>
    </location>
</feature>
<dbReference type="Proteomes" id="UP000886824">
    <property type="component" value="Unassembled WGS sequence"/>
</dbReference>
<dbReference type="InterPro" id="IPR001119">
    <property type="entry name" value="SLH_dom"/>
</dbReference>
<dbReference type="InterPro" id="IPR008964">
    <property type="entry name" value="Invasin/intimin_cell_adhesion"/>
</dbReference>
<protein>
    <submittedName>
        <fullName evidence="5">S-layer homology domain-containing protein</fullName>
    </submittedName>
</protein>
<dbReference type="InterPro" id="IPR051465">
    <property type="entry name" value="Cell_Envelope_Struct_Comp"/>
</dbReference>
<dbReference type="EMBL" id="DXCX01000079">
    <property type="protein sequence ID" value="HIY73830.1"/>
    <property type="molecule type" value="Genomic_DNA"/>
</dbReference>
<proteinExistence type="predicted"/>